<accession>A0A5J4ZLB5</accession>
<dbReference type="InterPro" id="IPR008811">
    <property type="entry name" value="Glycosyl_hydrolases_36"/>
</dbReference>
<evidence type="ECO:0000256" key="1">
    <source>
        <dbReference type="ARBA" id="ARBA00007240"/>
    </source>
</evidence>
<reference evidence="3 4" key="1">
    <citation type="submission" date="2019-09" db="EMBL/GenBank/DDBJ databases">
        <title>A chromosome-level genome assembly of the Chinese tupelo Nyssa sinensis.</title>
        <authorList>
            <person name="Yang X."/>
            <person name="Kang M."/>
            <person name="Yang Y."/>
            <person name="Xiong H."/>
            <person name="Wang M."/>
            <person name="Zhang Z."/>
            <person name="Wang Z."/>
            <person name="Wu H."/>
            <person name="Ma T."/>
            <person name="Liu J."/>
            <person name="Xi Z."/>
        </authorList>
    </citation>
    <scope>NUCLEOTIDE SEQUENCE [LARGE SCALE GENOMIC DNA]</scope>
    <source>
        <strain evidence="3">J267</strain>
        <tissue evidence="3">Leaf</tissue>
    </source>
</reference>
<evidence type="ECO:0000256" key="2">
    <source>
        <dbReference type="ARBA" id="ARBA00023277"/>
    </source>
</evidence>
<dbReference type="SUPFAM" id="SSF100934">
    <property type="entry name" value="Heat shock protein 70kD (HSP70), C-terminal subdomain"/>
    <property type="match status" value="1"/>
</dbReference>
<dbReference type="AlphaFoldDB" id="A0A5J4ZLB5"/>
<dbReference type="PANTHER" id="PTHR31268">
    <property type="match status" value="1"/>
</dbReference>
<keyword evidence="4" id="KW-1185">Reference proteome</keyword>
<evidence type="ECO:0000313" key="4">
    <source>
        <dbReference type="Proteomes" id="UP000325577"/>
    </source>
</evidence>
<protein>
    <submittedName>
        <fullName evidence="3">Uncharacterized protein</fullName>
    </submittedName>
</protein>
<dbReference type="InterPro" id="IPR017853">
    <property type="entry name" value="GH"/>
</dbReference>
<dbReference type="OrthoDB" id="1746647at2759"/>
<gene>
    <name evidence="3" type="ORF">F0562_016028</name>
</gene>
<dbReference type="Pfam" id="PF05691">
    <property type="entry name" value="Raffinose_syn"/>
    <property type="match status" value="1"/>
</dbReference>
<comment type="similarity">
    <text evidence="1">Belongs to the glycosyl hydrolases 36 family.</text>
</comment>
<dbReference type="PANTHER" id="PTHR31268:SF29">
    <property type="entry name" value="GALACTINOL--SUCROSE GALACTOSYLTRANSFERASE 1-RELATED"/>
    <property type="match status" value="1"/>
</dbReference>
<keyword evidence="2" id="KW-0119">Carbohydrate metabolism</keyword>
<dbReference type="Proteomes" id="UP000325577">
    <property type="component" value="Linkage Group LG7"/>
</dbReference>
<sequence>MQNHWRTKGVEHVVREEKMKAAYDLIEIYCELIAAQKCDSFHSVAYNTIFLGEFMQPDWDMFHSLYPMAEYHGAARAVGGYAIYVSDKPGQHDFNLLKKLVLPDGSILRAKLPVEVPKKKVKKINIPVSELVYGGMAPVDVQKAVENEFEMALQDCVIEETKDKKNVVEAYVVLKPSHLYVYRSCLGKLKTISVSVANAKAPSSENSSH</sequence>
<proteinExistence type="inferred from homology"/>
<dbReference type="EMBL" id="CM018050">
    <property type="protein sequence ID" value="KAA8518554.1"/>
    <property type="molecule type" value="Genomic_DNA"/>
</dbReference>
<name>A0A5J4ZLB5_9ASTE</name>
<dbReference type="InterPro" id="IPR029048">
    <property type="entry name" value="HSP70_C_sf"/>
</dbReference>
<organism evidence="3 4">
    <name type="scientific">Nyssa sinensis</name>
    <dbReference type="NCBI Taxonomy" id="561372"/>
    <lineage>
        <taxon>Eukaryota</taxon>
        <taxon>Viridiplantae</taxon>
        <taxon>Streptophyta</taxon>
        <taxon>Embryophyta</taxon>
        <taxon>Tracheophyta</taxon>
        <taxon>Spermatophyta</taxon>
        <taxon>Magnoliopsida</taxon>
        <taxon>eudicotyledons</taxon>
        <taxon>Gunneridae</taxon>
        <taxon>Pentapetalae</taxon>
        <taxon>asterids</taxon>
        <taxon>Cornales</taxon>
        <taxon>Nyssaceae</taxon>
        <taxon>Nyssa</taxon>
    </lineage>
</organism>
<evidence type="ECO:0000313" key="3">
    <source>
        <dbReference type="EMBL" id="KAA8518554.1"/>
    </source>
</evidence>
<dbReference type="SUPFAM" id="SSF51445">
    <property type="entry name" value="(Trans)glycosidases"/>
    <property type="match status" value="1"/>
</dbReference>